<evidence type="ECO:0000313" key="1">
    <source>
        <dbReference type="EMBL" id="BCU69581.1"/>
    </source>
</evidence>
<dbReference type="RefSeq" id="WP_221289592.1">
    <property type="nucleotide sequence ID" value="NZ_AP024597.1"/>
</dbReference>
<name>A0A8D5U511_9CREN</name>
<protein>
    <submittedName>
        <fullName evidence="1">Uncharacterized protein</fullName>
    </submittedName>
</protein>
<dbReference type="EMBL" id="AP024597">
    <property type="protein sequence ID" value="BCU69581.1"/>
    <property type="molecule type" value="Genomic_DNA"/>
</dbReference>
<keyword evidence="2" id="KW-1185">Reference proteome</keyword>
<gene>
    <name evidence="1" type="ORF">KN1_08780</name>
</gene>
<evidence type="ECO:0000313" key="2">
    <source>
        <dbReference type="Proteomes" id="UP000825123"/>
    </source>
</evidence>
<dbReference type="KEGG" id="csty:KN1_08780"/>
<sequence>MEFIKRFKEEDEVHGIYELFSEVFVSRLGKSLGLPVLEVRLSHDGLRMKYLAKKVEDVNSVRNPAQLKRSLPFEEWVLNIDLKQEHVMADEGGNAFIIDHGHSLFSWKPLYYVYEVIGKPVTRFKLWSDDAHYREGVEIVRSIDKATRDSLLRESVNEVLDYKRLDQALTEDYITISSKILDYREKIICSFKN</sequence>
<dbReference type="Proteomes" id="UP000825123">
    <property type="component" value="Chromosome"/>
</dbReference>
<dbReference type="GeneID" id="66162631"/>
<reference evidence="1 2" key="1">
    <citation type="submission" date="2021-04" db="EMBL/GenBank/DDBJ databases">
        <title>Complete genome sequence of Stygiolobus sp. KN-1.</title>
        <authorList>
            <person name="Nakamura K."/>
            <person name="Sakai H."/>
            <person name="Kurosawa N."/>
        </authorList>
    </citation>
    <scope>NUCLEOTIDE SEQUENCE [LARGE SCALE GENOMIC DNA]</scope>
    <source>
        <strain evidence="1 2">KN-1</strain>
    </source>
</reference>
<accession>A0A8D5U511</accession>
<organism evidence="1 2">
    <name type="scientific">Stygiolobus caldivivus</name>
    <dbReference type="NCBI Taxonomy" id="2824673"/>
    <lineage>
        <taxon>Archaea</taxon>
        <taxon>Thermoproteota</taxon>
        <taxon>Thermoprotei</taxon>
        <taxon>Sulfolobales</taxon>
        <taxon>Sulfolobaceae</taxon>
        <taxon>Stygiolobus</taxon>
    </lineage>
</organism>
<proteinExistence type="predicted"/>
<dbReference type="AlphaFoldDB" id="A0A8D5U511"/>